<sequence>MNKLTLTLLAGLLAGAMNTALAGPVVLAAHPLTQALTATLTADTGIEARRVAPASIPPTRLLSYFSGRGAPALQQAATGADAVVALRSIWPEDPLYPLARRSNIRIVEIDAARPVDGALPGIALQGGPQAAALGAYPWLDAINLGRMADIVAADLGRLSPDDRAKIESNLAAFRRQLVTLAAGTEAQLAAVSNVSVLSLSDRLDYLISGFNLDLVGTELKEEEAWTTQALDALSQRLKSQSVALVVHHQQPSEELARAIAAGGARLVVLDTTGADPLGELERNATRLTRALGARR</sequence>
<evidence type="ECO:0000313" key="3">
    <source>
        <dbReference type="Proteomes" id="UP000244173"/>
    </source>
</evidence>
<dbReference type="KEGG" id="maer:DAI18_08695"/>
<dbReference type="PANTHER" id="PTHR42953:SF4">
    <property type="entry name" value="METAL ABC TRANSPORTER SUBSTRATE-BINDING PROTEIN"/>
    <property type="match status" value="1"/>
</dbReference>
<dbReference type="GO" id="GO:0030001">
    <property type="term" value="P:metal ion transport"/>
    <property type="evidence" value="ECO:0007669"/>
    <property type="project" value="InterPro"/>
</dbReference>
<feature type="signal peptide" evidence="1">
    <location>
        <begin position="1"/>
        <end position="22"/>
    </location>
</feature>
<evidence type="ECO:0000313" key="2">
    <source>
        <dbReference type="EMBL" id="AVY94115.1"/>
    </source>
</evidence>
<dbReference type="GO" id="GO:0046872">
    <property type="term" value="F:metal ion binding"/>
    <property type="evidence" value="ECO:0007669"/>
    <property type="project" value="InterPro"/>
</dbReference>
<name>A0A2S0P9V3_9NEIS</name>
<feature type="chain" id="PRO_5015515154" evidence="1">
    <location>
        <begin position="23"/>
        <end position="295"/>
    </location>
</feature>
<reference evidence="2 3" key="1">
    <citation type="submission" date="2018-04" db="EMBL/GenBank/DDBJ databases">
        <title>Denitrifier Microvirgula.</title>
        <authorList>
            <person name="Anderson E."/>
            <person name="Jang J."/>
            <person name="Ishii S."/>
        </authorList>
    </citation>
    <scope>NUCLEOTIDE SEQUENCE [LARGE SCALE GENOMIC DNA]</scope>
    <source>
        <strain evidence="2 3">BE2.4</strain>
    </source>
</reference>
<dbReference type="STRING" id="1122240.GCA_000620105_03468"/>
<proteinExistence type="predicted"/>
<keyword evidence="1" id="KW-0732">Signal</keyword>
<dbReference type="EMBL" id="CP028519">
    <property type="protein sequence ID" value="AVY94115.1"/>
    <property type="molecule type" value="Genomic_DNA"/>
</dbReference>
<dbReference type="Gene3D" id="3.40.50.1980">
    <property type="entry name" value="Nitrogenase molybdenum iron protein domain"/>
    <property type="match status" value="2"/>
</dbReference>
<evidence type="ECO:0000256" key="1">
    <source>
        <dbReference type="SAM" id="SignalP"/>
    </source>
</evidence>
<dbReference type="Pfam" id="PF01297">
    <property type="entry name" value="ZnuA"/>
    <property type="match status" value="1"/>
</dbReference>
<dbReference type="OrthoDB" id="6104586at2"/>
<keyword evidence="3" id="KW-1185">Reference proteome</keyword>
<gene>
    <name evidence="2" type="ORF">DAI18_08695</name>
</gene>
<dbReference type="SUPFAM" id="SSF53807">
    <property type="entry name" value="Helical backbone' metal receptor"/>
    <property type="match status" value="1"/>
</dbReference>
<dbReference type="PANTHER" id="PTHR42953">
    <property type="entry name" value="HIGH-AFFINITY ZINC UPTAKE SYSTEM PROTEIN ZNUA-RELATED"/>
    <property type="match status" value="1"/>
</dbReference>
<dbReference type="AlphaFoldDB" id="A0A2S0P9V3"/>
<organism evidence="2 3">
    <name type="scientific">Microvirgula aerodenitrificans</name>
    <dbReference type="NCBI Taxonomy" id="57480"/>
    <lineage>
        <taxon>Bacteria</taxon>
        <taxon>Pseudomonadati</taxon>
        <taxon>Pseudomonadota</taxon>
        <taxon>Betaproteobacteria</taxon>
        <taxon>Neisseriales</taxon>
        <taxon>Aquaspirillaceae</taxon>
        <taxon>Microvirgula</taxon>
    </lineage>
</organism>
<dbReference type="Proteomes" id="UP000244173">
    <property type="component" value="Chromosome"/>
</dbReference>
<dbReference type="InterPro" id="IPR006127">
    <property type="entry name" value="ZnuA-like"/>
</dbReference>
<accession>A0A2S0P9V3</accession>
<dbReference type="RefSeq" id="WP_107889191.1">
    <property type="nucleotide sequence ID" value="NZ_CP028519.1"/>
</dbReference>
<protein>
    <submittedName>
        <fullName evidence="2">Metal ABC transporter substrate-binding protein</fullName>
    </submittedName>
</protein>
<dbReference type="InterPro" id="IPR050492">
    <property type="entry name" value="Bact_metal-bind_prot9"/>
</dbReference>